<name>A0A090ME64_9HYPO</name>
<protein>
    <submittedName>
        <fullName evidence="2">WGS project CBMG000000000 data, contig CS5907-c003717</fullName>
    </submittedName>
</protein>
<gene>
    <name evidence="2" type="ORF">BN851_0151090</name>
</gene>
<comment type="caution">
    <text evidence="2">The sequence shown here is derived from an EMBL/GenBank/DDBJ whole genome shotgun (WGS) entry which is preliminary data.</text>
</comment>
<evidence type="ECO:0000313" key="2">
    <source>
        <dbReference type="EMBL" id="CEG03980.1"/>
    </source>
</evidence>
<organism evidence="2">
    <name type="scientific">Fusarium acuminatum CS5907</name>
    <dbReference type="NCBI Taxonomy" id="1318461"/>
    <lineage>
        <taxon>Eukaryota</taxon>
        <taxon>Fungi</taxon>
        <taxon>Dikarya</taxon>
        <taxon>Ascomycota</taxon>
        <taxon>Pezizomycotina</taxon>
        <taxon>Sordariomycetes</taxon>
        <taxon>Hypocreomycetidae</taxon>
        <taxon>Hypocreales</taxon>
        <taxon>Nectriaceae</taxon>
        <taxon>Fusarium</taxon>
        <taxon>Fusarium tricinctum species complex</taxon>
    </lineage>
</organism>
<accession>A0A090ME64</accession>
<evidence type="ECO:0000256" key="1">
    <source>
        <dbReference type="SAM" id="MobiDB-lite"/>
    </source>
</evidence>
<proteinExistence type="predicted"/>
<dbReference type="EMBL" id="CBMG010003689">
    <property type="protein sequence ID" value="CEG03980.1"/>
    <property type="molecule type" value="Genomic_DNA"/>
</dbReference>
<sequence>MAQHDNQQKNHHIPRSSPVSMRGSHTGGHQQPPVRRINLTRGGRVSLATGVITGVVAALISGTGRGSRPGAGLVSFAGHQKGELRLQDAHQYRSRNSLREDLRRVSRVCRLTSVTDDFWGC</sequence>
<feature type="region of interest" description="Disordered" evidence="1">
    <location>
        <begin position="1"/>
        <end position="41"/>
    </location>
</feature>
<dbReference type="AlphaFoldDB" id="A0A090ME64"/>
<reference evidence="2" key="1">
    <citation type="submission" date="2013-05" db="EMBL/GenBank/DDBJ databases">
        <title>Draft genome sequences of six wheat associated Fusarium spp. isolates.</title>
        <authorList>
            <person name="Moolhuijzen P.M."/>
            <person name="Manners J.M."/>
            <person name="Wilcox S."/>
            <person name="Bellgard M.I."/>
            <person name="Gardiner D.M."/>
        </authorList>
    </citation>
    <scope>NUCLEOTIDE SEQUENCE</scope>
    <source>
        <strain evidence="2">CS5907</strain>
    </source>
</reference>